<feature type="transmembrane region" description="Helical" evidence="6">
    <location>
        <begin position="333"/>
        <end position="357"/>
    </location>
</feature>
<evidence type="ECO:0000256" key="1">
    <source>
        <dbReference type="ARBA" id="ARBA00004651"/>
    </source>
</evidence>
<organism evidence="8 9">
    <name type="scientific">Streptomyces fildesensis</name>
    <dbReference type="NCBI Taxonomy" id="375757"/>
    <lineage>
        <taxon>Bacteria</taxon>
        <taxon>Bacillati</taxon>
        <taxon>Actinomycetota</taxon>
        <taxon>Actinomycetes</taxon>
        <taxon>Kitasatosporales</taxon>
        <taxon>Streptomycetaceae</taxon>
        <taxon>Streptomyces</taxon>
    </lineage>
</organism>
<dbReference type="RefSeq" id="WP_399644457.1">
    <property type="nucleotide sequence ID" value="NZ_JBITYG010000001.1"/>
</dbReference>
<comment type="subcellular location">
    <subcellularLocation>
        <location evidence="1">Cell membrane</location>
        <topology evidence="1">Multi-pass membrane protein</topology>
    </subcellularLocation>
</comment>
<feature type="transmembrane region" description="Helical" evidence="6">
    <location>
        <begin position="168"/>
        <end position="189"/>
    </location>
</feature>
<keyword evidence="3 6" id="KW-1133">Transmembrane helix</keyword>
<name>A0ABW8C0B4_9ACTN</name>
<feature type="transmembrane region" description="Helical" evidence="6">
    <location>
        <begin position="195"/>
        <end position="215"/>
    </location>
</feature>
<dbReference type="Gene3D" id="1.20.1250.20">
    <property type="entry name" value="MFS general substrate transporter like domains"/>
    <property type="match status" value="2"/>
</dbReference>
<feature type="domain" description="Major facilitator superfamily (MFS) profile" evidence="7">
    <location>
        <begin position="32"/>
        <end position="424"/>
    </location>
</feature>
<dbReference type="InterPro" id="IPR011701">
    <property type="entry name" value="MFS"/>
</dbReference>
<feature type="transmembrane region" description="Helical" evidence="6">
    <location>
        <begin position="246"/>
        <end position="267"/>
    </location>
</feature>
<dbReference type="CDD" id="cd17370">
    <property type="entry name" value="MFS_MJ1317_like"/>
    <property type="match status" value="1"/>
</dbReference>
<feature type="transmembrane region" description="Helical" evidence="6">
    <location>
        <begin position="54"/>
        <end position="76"/>
    </location>
</feature>
<evidence type="ECO:0000256" key="4">
    <source>
        <dbReference type="ARBA" id="ARBA00023136"/>
    </source>
</evidence>
<dbReference type="SUPFAM" id="SSF103473">
    <property type="entry name" value="MFS general substrate transporter"/>
    <property type="match status" value="1"/>
</dbReference>
<feature type="transmembrane region" description="Helical" evidence="6">
    <location>
        <begin position="401"/>
        <end position="419"/>
    </location>
</feature>
<dbReference type="PANTHER" id="PTHR23518:SF2">
    <property type="entry name" value="MAJOR FACILITATOR SUPERFAMILY TRANSPORTER"/>
    <property type="match status" value="1"/>
</dbReference>
<reference evidence="8 9" key="1">
    <citation type="submission" date="2024-10" db="EMBL/GenBank/DDBJ databases">
        <title>The Natural Products Discovery Center: Release of the First 8490 Sequenced Strains for Exploring Actinobacteria Biosynthetic Diversity.</title>
        <authorList>
            <person name="Kalkreuter E."/>
            <person name="Kautsar S.A."/>
            <person name="Yang D."/>
            <person name="Bader C.D."/>
            <person name="Teijaro C.N."/>
            <person name="Fluegel L."/>
            <person name="Davis C.M."/>
            <person name="Simpson J.R."/>
            <person name="Lauterbach L."/>
            <person name="Steele A.D."/>
            <person name="Gui C."/>
            <person name="Meng S."/>
            <person name="Li G."/>
            <person name="Viehrig K."/>
            <person name="Ye F."/>
            <person name="Su P."/>
            <person name="Kiefer A.F."/>
            <person name="Nichols A."/>
            <person name="Cepeda A.J."/>
            <person name="Yan W."/>
            <person name="Fan B."/>
            <person name="Jiang Y."/>
            <person name="Adhikari A."/>
            <person name="Zheng C.-J."/>
            <person name="Schuster L."/>
            <person name="Cowan T.M."/>
            <person name="Smanski M.J."/>
            <person name="Chevrette M.G."/>
            <person name="De Carvalho L.P.S."/>
            <person name="Shen B."/>
        </authorList>
    </citation>
    <scope>NUCLEOTIDE SEQUENCE [LARGE SCALE GENOMIC DNA]</scope>
    <source>
        <strain evidence="8 9">NPDC053399</strain>
    </source>
</reference>
<comment type="caution">
    <text evidence="8">The sequence shown here is derived from an EMBL/GenBank/DDBJ whole genome shotgun (WGS) entry which is preliminary data.</text>
</comment>
<protein>
    <submittedName>
        <fullName evidence="8">MFS transporter</fullName>
    </submittedName>
</protein>
<accession>A0ABW8C0B4</accession>
<evidence type="ECO:0000256" key="2">
    <source>
        <dbReference type="ARBA" id="ARBA00022692"/>
    </source>
</evidence>
<dbReference type="InterPro" id="IPR036259">
    <property type="entry name" value="MFS_trans_sf"/>
</dbReference>
<dbReference type="Proteomes" id="UP001614394">
    <property type="component" value="Unassembled WGS sequence"/>
</dbReference>
<evidence type="ECO:0000256" key="6">
    <source>
        <dbReference type="SAM" id="Phobius"/>
    </source>
</evidence>
<feature type="transmembrane region" description="Helical" evidence="6">
    <location>
        <begin position="308"/>
        <end position="327"/>
    </location>
</feature>
<evidence type="ECO:0000256" key="5">
    <source>
        <dbReference type="SAM" id="MobiDB-lite"/>
    </source>
</evidence>
<evidence type="ECO:0000313" key="8">
    <source>
        <dbReference type="EMBL" id="MFI9099861.1"/>
    </source>
</evidence>
<evidence type="ECO:0000259" key="7">
    <source>
        <dbReference type="PROSITE" id="PS50850"/>
    </source>
</evidence>
<dbReference type="InterPro" id="IPR020846">
    <property type="entry name" value="MFS_dom"/>
</dbReference>
<dbReference type="PANTHER" id="PTHR23518">
    <property type="entry name" value="C-METHYLTRANSFERASE"/>
    <property type="match status" value="1"/>
</dbReference>
<keyword evidence="4 6" id="KW-0472">Membrane</keyword>
<feature type="transmembrane region" description="Helical" evidence="6">
    <location>
        <begin position="273"/>
        <end position="296"/>
    </location>
</feature>
<feature type="compositionally biased region" description="Basic and acidic residues" evidence="5">
    <location>
        <begin position="7"/>
        <end position="19"/>
    </location>
</feature>
<keyword evidence="9" id="KW-1185">Reference proteome</keyword>
<feature type="region of interest" description="Disordered" evidence="5">
    <location>
        <begin position="1"/>
        <end position="22"/>
    </location>
</feature>
<keyword evidence="2 6" id="KW-0812">Transmembrane</keyword>
<evidence type="ECO:0000313" key="9">
    <source>
        <dbReference type="Proteomes" id="UP001614394"/>
    </source>
</evidence>
<evidence type="ECO:0000256" key="3">
    <source>
        <dbReference type="ARBA" id="ARBA00022989"/>
    </source>
</evidence>
<sequence>MYLSETRASDKARSEGERPGRRRGWRGLVSANVFALGMTSLITDISSEMVTAVLPVYLVTGLGLSMLQFGFLDGVYSGSTALLRIVGGYLADKFTARKAVAGSGYLMSAVTKLGFPLVGSSVPGIGMMMAVDRAGKGIRTAPRDALISLSTPPESQGRAFGVHRAMDTVGAFIGPVIAFALMSMMSTSLGTAYDAVFVVSFCIGAIGVVALALFVRDPFTRKKTARVAVSLRAGLGMLGNAAFRRACIGACLLGLATVSDAFVYLALQNRTDLAISWFPLLPLGTTGVYLLAAVPLGGLADRIGRWKIFLAGHACLIGAYLLIGGVLDLRGTALILVVLALHGLFYAATDGVLMAHAGPLIPEELRTSGLSVLQTTQTLGRSVSSVAFGAAWMRWGPENTIQGFTVALTAAVLLCMVLLRPGAAHGPEVADV</sequence>
<dbReference type="EMBL" id="JBITYG010000001">
    <property type="protein sequence ID" value="MFI9099861.1"/>
    <property type="molecule type" value="Genomic_DNA"/>
</dbReference>
<proteinExistence type="predicted"/>
<dbReference type="PROSITE" id="PS50850">
    <property type="entry name" value="MFS"/>
    <property type="match status" value="1"/>
</dbReference>
<gene>
    <name evidence="8" type="ORF">ACIGXA_04995</name>
</gene>
<dbReference type="Pfam" id="PF07690">
    <property type="entry name" value="MFS_1"/>
    <property type="match status" value="1"/>
</dbReference>